<accession>A0A4P9ZZ00</accession>
<evidence type="ECO:0000256" key="2">
    <source>
        <dbReference type="SAM" id="SignalP"/>
    </source>
</evidence>
<dbReference type="AlphaFoldDB" id="A0A4P9ZZ00"/>
<organism evidence="3 4">
    <name type="scientific">Dimargaris cristalligena</name>
    <dbReference type="NCBI Taxonomy" id="215637"/>
    <lineage>
        <taxon>Eukaryota</taxon>
        <taxon>Fungi</taxon>
        <taxon>Fungi incertae sedis</taxon>
        <taxon>Zoopagomycota</taxon>
        <taxon>Kickxellomycotina</taxon>
        <taxon>Dimargaritomycetes</taxon>
        <taxon>Dimargaritales</taxon>
        <taxon>Dimargaritaceae</taxon>
        <taxon>Dimargaris</taxon>
    </lineage>
</organism>
<gene>
    <name evidence="3" type="ORF">BJ085DRAFT_31654</name>
</gene>
<dbReference type="Proteomes" id="UP000268162">
    <property type="component" value="Unassembled WGS sequence"/>
</dbReference>
<protein>
    <submittedName>
        <fullName evidence="3">Uncharacterized protein</fullName>
    </submittedName>
</protein>
<keyword evidence="4" id="KW-1185">Reference proteome</keyword>
<evidence type="ECO:0000313" key="4">
    <source>
        <dbReference type="Proteomes" id="UP000268162"/>
    </source>
</evidence>
<evidence type="ECO:0000256" key="1">
    <source>
        <dbReference type="SAM" id="MobiDB-lite"/>
    </source>
</evidence>
<proteinExistence type="predicted"/>
<reference evidence="4" key="1">
    <citation type="journal article" date="2018" name="Nat. Microbiol.">
        <title>Leveraging single-cell genomics to expand the fungal tree of life.</title>
        <authorList>
            <person name="Ahrendt S.R."/>
            <person name="Quandt C.A."/>
            <person name="Ciobanu D."/>
            <person name="Clum A."/>
            <person name="Salamov A."/>
            <person name="Andreopoulos B."/>
            <person name="Cheng J.F."/>
            <person name="Woyke T."/>
            <person name="Pelin A."/>
            <person name="Henrissat B."/>
            <person name="Reynolds N.K."/>
            <person name="Benny G.L."/>
            <person name="Smith M.E."/>
            <person name="James T.Y."/>
            <person name="Grigoriev I.V."/>
        </authorList>
    </citation>
    <scope>NUCLEOTIDE SEQUENCE [LARGE SCALE GENOMIC DNA]</scope>
    <source>
        <strain evidence="4">RSA 468</strain>
    </source>
</reference>
<sequence length="329" mass="36079">MRISYTILLSLALATGYTVGGCLPSRSKRYTVPLPSLTNGEVENALLCRSPIDATLSVIHEVSEDDLSTYGDQNPESAVEDMASGFVEELGHGDIQAGDSRITVFYDARGESAFSNALSDSNSQYLDDNASSDDESVHSSNSITPSSSLQGHSPYLLATRERLDRARPVITKIAKSRSLPLITDIPSPSPSQLTNRPCPWYLPSPTSSSSSTSGSDEPNNSGGSHDLMLKAMDEQFFETSQGRLRKAPLQPKSFRAEARHLLENTKQRCHELEEWGKLHSKKEGWQGWSERRRNSVAGSVNKMVVKPVRKMVDGLDWKISAMQANNSGF</sequence>
<feature type="region of interest" description="Disordered" evidence="1">
    <location>
        <begin position="119"/>
        <end position="154"/>
    </location>
</feature>
<feature type="signal peptide" evidence="2">
    <location>
        <begin position="1"/>
        <end position="20"/>
    </location>
</feature>
<dbReference type="PROSITE" id="PS51257">
    <property type="entry name" value="PROKAR_LIPOPROTEIN"/>
    <property type="match status" value="1"/>
</dbReference>
<dbReference type="EMBL" id="ML002393">
    <property type="protein sequence ID" value="RKP38202.1"/>
    <property type="molecule type" value="Genomic_DNA"/>
</dbReference>
<keyword evidence="2" id="KW-0732">Signal</keyword>
<evidence type="ECO:0000313" key="3">
    <source>
        <dbReference type="EMBL" id="RKP38202.1"/>
    </source>
</evidence>
<feature type="region of interest" description="Disordered" evidence="1">
    <location>
        <begin position="181"/>
        <end position="226"/>
    </location>
</feature>
<name>A0A4P9ZZ00_9FUNG</name>
<feature type="chain" id="PRO_5020219317" evidence="2">
    <location>
        <begin position="21"/>
        <end position="329"/>
    </location>
</feature>
<feature type="compositionally biased region" description="Low complexity" evidence="1">
    <location>
        <begin position="203"/>
        <end position="215"/>
    </location>
</feature>